<dbReference type="PANTHER" id="PTHR33392:SF6">
    <property type="entry name" value="POLYISOPRENYL-TEICHOIC ACID--PEPTIDOGLYCAN TEICHOIC ACID TRANSFERASE TAGU"/>
    <property type="match status" value="1"/>
</dbReference>
<feature type="compositionally biased region" description="Gly residues" evidence="2">
    <location>
        <begin position="60"/>
        <end position="69"/>
    </location>
</feature>
<feature type="domain" description="Cell envelope-related transcriptional attenuator" evidence="4">
    <location>
        <begin position="167"/>
        <end position="318"/>
    </location>
</feature>
<organism evidence="5 6">
    <name type="scientific">Dactylosporangium maewongense</name>
    <dbReference type="NCBI Taxonomy" id="634393"/>
    <lineage>
        <taxon>Bacteria</taxon>
        <taxon>Bacillati</taxon>
        <taxon>Actinomycetota</taxon>
        <taxon>Actinomycetes</taxon>
        <taxon>Micromonosporales</taxon>
        <taxon>Micromonosporaceae</taxon>
        <taxon>Dactylosporangium</taxon>
    </lineage>
</organism>
<keyword evidence="3" id="KW-1133">Transmembrane helix</keyword>
<dbReference type="Proteomes" id="UP001501470">
    <property type="component" value="Unassembled WGS sequence"/>
</dbReference>
<dbReference type="Pfam" id="PF03816">
    <property type="entry name" value="LytR_cpsA_psr"/>
    <property type="match status" value="1"/>
</dbReference>
<dbReference type="NCBIfam" id="TIGR00350">
    <property type="entry name" value="lytR_cpsA_psr"/>
    <property type="match status" value="1"/>
</dbReference>
<dbReference type="InterPro" id="IPR050922">
    <property type="entry name" value="LytR/CpsA/Psr_CW_biosynth"/>
</dbReference>
<dbReference type="PANTHER" id="PTHR33392">
    <property type="entry name" value="POLYISOPRENYL-TEICHOIC ACID--PEPTIDOGLYCAN TEICHOIC ACID TRANSFERASE TAGU"/>
    <property type="match status" value="1"/>
</dbReference>
<feature type="compositionally biased region" description="Polar residues" evidence="2">
    <location>
        <begin position="1"/>
        <end position="21"/>
    </location>
</feature>
<accession>A0ABP4KI77</accession>
<comment type="caution">
    <text evidence="5">The sequence shown here is derived from an EMBL/GenBank/DDBJ whole genome shotgun (WGS) entry which is preliminary data.</text>
</comment>
<evidence type="ECO:0000256" key="3">
    <source>
        <dbReference type="SAM" id="Phobius"/>
    </source>
</evidence>
<feature type="compositionally biased region" description="Low complexity" evidence="2">
    <location>
        <begin position="410"/>
        <end position="429"/>
    </location>
</feature>
<evidence type="ECO:0000313" key="5">
    <source>
        <dbReference type="EMBL" id="GAA1502879.1"/>
    </source>
</evidence>
<reference evidence="6" key="1">
    <citation type="journal article" date="2019" name="Int. J. Syst. Evol. Microbiol.">
        <title>The Global Catalogue of Microorganisms (GCM) 10K type strain sequencing project: providing services to taxonomists for standard genome sequencing and annotation.</title>
        <authorList>
            <consortium name="The Broad Institute Genomics Platform"/>
            <consortium name="The Broad Institute Genome Sequencing Center for Infectious Disease"/>
            <person name="Wu L."/>
            <person name="Ma J."/>
        </authorList>
    </citation>
    <scope>NUCLEOTIDE SEQUENCE [LARGE SCALE GENOMIC DNA]</scope>
    <source>
        <strain evidence="6">JCM 15933</strain>
    </source>
</reference>
<evidence type="ECO:0000313" key="6">
    <source>
        <dbReference type="Proteomes" id="UP001501470"/>
    </source>
</evidence>
<dbReference type="EMBL" id="BAAAQD010000002">
    <property type="protein sequence ID" value="GAA1502879.1"/>
    <property type="molecule type" value="Genomic_DNA"/>
</dbReference>
<feature type="region of interest" description="Disordered" evidence="2">
    <location>
        <begin position="1"/>
        <end position="84"/>
    </location>
</feature>
<evidence type="ECO:0000256" key="1">
    <source>
        <dbReference type="ARBA" id="ARBA00006068"/>
    </source>
</evidence>
<feature type="compositionally biased region" description="Low complexity" evidence="2">
    <location>
        <begin position="34"/>
        <end position="59"/>
    </location>
</feature>
<dbReference type="InterPro" id="IPR004474">
    <property type="entry name" value="LytR_CpsA_psr"/>
</dbReference>
<comment type="similarity">
    <text evidence="1">Belongs to the LytR/CpsA/Psr (LCP) family.</text>
</comment>
<name>A0ABP4KI77_9ACTN</name>
<evidence type="ECO:0000259" key="4">
    <source>
        <dbReference type="Pfam" id="PF03816"/>
    </source>
</evidence>
<keyword evidence="6" id="KW-1185">Reference proteome</keyword>
<protein>
    <recommendedName>
        <fullName evidence="4">Cell envelope-related transcriptional attenuator domain-containing protein</fullName>
    </recommendedName>
</protein>
<feature type="transmembrane region" description="Helical" evidence="3">
    <location>
        <begin position="93"/>
        <end position="116"/>
    </location>
</feature>
<feature type="region of interest" description="Disordered" evidence="2">
    <location>
        <begin position="407"/>
        <end position="429"/>
    </location>
</feature>
<gene>
    <name evidence="5" type="ORF">GCM10009827_014640</name>
</gene>
<sequence>MVFMSTTPASNGSSGRASVPNSLPPSAGARARVTGASTPTSPASSSGVYGRPASGSTSRSGGGGGGGGAVPPRRPGGNEYPGRKKIRPRWGRIALVSGAAIMVLALLAGVGAYAYYRYVDAGLQRDDPFSEITNGRPAKVADGALNILLLGSDSRDPDNKGKAGEWRTDTMIVMHIPASHDKAYLVSMPRDLYVYVPKSKSTPYGDTNAKLNASFSWGGTPLTVETIEKYTNVRLDHVLLIDFGGFKQVIDALGGIDMNIESDITSVHPPKRKFKKGMNHLNGDEALDYARQRYQFPDGDFARMRHQQQMMKAILDKAVSSGTVSNPSKLNSFLKAITKAMTVDKDFSLADMALQFRNLRSDDLTFLVSPHDGSKKINGEDVVVPNKAKAEALYTAIRTDKMADWAATNAPKPAASGSAPPSTKATTKK</sequence>
<dbReference type="Gene3D" id="3.40.630.190">
    <property type="entry name" value="LCP protein"/>
    <property type="match status" value="1"/>
</dbReference>
<proteinExistence type="inferred from homology"/>
<evidence type="ECO:0000256" key="2">
    <source>
        <dbReference type="SAM" id="MobiDB-lite"/>
    </source>
</evidence>
<keyword evidence="3" id="KW-0812">Transmembrane</keyword>
<keyword evidence="3" id="KW-0472">Membrane</keyword>